<evidence type="ECO:0000256" key="4">
    <source>
        <dbReference type="ARBA" id="ARBA00022553"/>
    </source>
</evidence>
<dbReference type="Proteomes" id="UP001197974">
    <property type="component" value="Chromosome"/>
</dbReference>
<evidence type="ECO:0000256" key="11">
    <source>
        <dbReference type="ARBA" id="ARBA00023012"/>
    </source>
</evidence>
<evidence type="ECO:0000256" key="1">
    <source>
        <dbReference type="ARBA" id="ARBA00000085"/>
    </source>
</evidence>
<gene>
    <name evidence="16" type="ORF">LC087_17440</name>
</gene>
<proteinExistence type="predicted"/>
<keyword evidence="8 13" id="KW-0418">Kinase</keyword>
<feature type="domain" description="Histidine kinase" evidence="15">
    <location>
        <begin position="148"/>
        <end position="338"/>
    </location>
</feature>
<accession>A0ABY9JST1</accession>
<dbReference type="SMART" id="SM00387">
    <property type="entry name" value="HATPase_c"/>
    <property type="match status" value="1"/>
</dbReference>
<feature type="transmembrane region" description="Helical" evidence="14">
    <location>
        <begin position="47"/>
        <end position="69"/>
    </location>
</feature>
<keyword evidence="10 14" id="KW-1133">Transmembrane helix</keyword>
<dbReference type="PROSITE" id="PS50109">
    <property type="entry name" value="HIS_KIN"/>
    <property type="match status" value="1"/>
</dbReference>
<evidence type="ECO:0000256" key="7">
    <source>
        <dbReference type="ARBA" id="ARBA00022741"/>
    </source>
</evidence>
<evidence type="ECO:0000256" key="13">
    <source>
        <dbReference type="PIRNR" id="PIRNR037431"/>
    </source>
</evidence>
<dbReference type="Pfam" id="PF07730">
    <property type="entry name" value="HisKA_3"/>
    <property type="match status" value="1"/>
</dbReference>
<comment type="catalytic activity">
    <reaction evidence="1 13">
        <text>ATP + protein L-histidine = ADP + protein N-phospho-L-histidine.</text>
        <dbReference type="EC" id="2.7.13.3"/>
    </reaction>
</comment>
<comment type="subcellular location">
    <subcellularLocation>
        <location evidence="2 13">Cell membrane</location>
        <topology evidence="2 13">Multi-pass membrane protein</topology>
    </subcellularLocation>
</comment>
<dbReference type="CDD" id="cd16917">
    <property type="entry name" value="HATPase_UhpB-NarQ-NarX-like"/>
    <property type="match status" value="1"/>
</dbReference>
<feature type="transmembrane region" description="Helical" evidence="14">
    <location>
        <begin position="7"/>
        <end position="27"/>
    </location>
</feature>
<keyword evidence="12 13" id="KW-0472">Membrane</keyword>
<dbReference type="InterPro" id="IPR005467">
    <property type="entry name" value="His_kinase_dom"/>
</dbReference>
<keyword evidence="11 13" id="KW-0902">Two-component regulatory system</keyword>
<dbReference type="InterPro" id="IPR050482">
    <property type="entry name" value="Sensor_HK_TwoCompSys"/>
</dbReference>
<dbReference type="EC" id="2.7.13.3" evidence="13"/>
<keyword evidence="6 14" id="KW-0812">Transmembrane</keyword>
<dbReference type="PANTHER" id="PTHR24421:SF37">
    <property type="entry name" value="SENSOR HISTIDINE KINASE NARS"/>
    <property type="match status" value="1"/>
</dbReference>
<keyword evidence="4" id="KW-0597">Phosphoprotein</keyword>
<evidence type="ECO:0000259" key="15">
    <source>
        <dbReference type="PROSITE" id="PS50109"/>
    </source>
</evidence>
<evidence type="ECO:0000256" key="12">
    <source>
        <dbReference type="ARBA" id="ARBA00023136"/>
    </source>
</evidence>
<dbReference type="GO" id="GO:0016301">
    <property type="term" value="F:kinase activity"/>
    <property type="evidence" value="ECO:0007669"/>
    <property type="project" value="UniProtKB-KW"/>
</dbReference>
<sequence length="345" mass="39921">MNLIQRYLFIMFTIIFVITIVVGVSFYKVFLPDHFLVLWERKVFTLPFIVFLFLMIMIVGFVFSIPIMFHLKNELRNVDFSLEKLHHGSYKKHEKYSVIPEIKRIQLKLDDFQSYVMEQTKRSQKLVNEMVEIQEKRVQKVVEEERQRLARELHDSVSQQLFAASMLMSALNESNPGDNQKQMKMVEKMIHQSQLEMRALLLHLRPVALKGKSLSEGVEELLNELKQKVTISIEWKVENVEIDLGIEDHLFRILQEAVSNTLRHAQAQSLDVFLMERSGVLILKVIDDGVGFDVQEQKTSSYGLGNIHERALEIGGSFKIVSLLGKGTTVEVKVPIFSKKEGSEK</sequence>
<dbReference type="InterPro" id="IPR036890">
    <property type="entry name" value="HATPase_C_sf"/>
</dbReference>
<keyword evidence="7 13" id="KW-0547">Nucleotide-binding</keyword>
<dbReference type="InterPro" id="IPR011712">
    <property type="entry name" value="Sig_transdc_His_kin_sub3_dim/P"/>
</dbReference>
<reference evidence="16 17" key="1">
    <citation type="submission" date="2023-06" db="EMBL/GenBank/DDBJ databases">
        <title>Five Gram-positive bacteria isolated from mangrove sediments in Shenzhen, Guangdong, China.</title>
        <authorList>
            <person name="Yu S."/>
            <person name="Zheng W."/>
            <person name="Huang Y."/>
        </authorList>
    </citation>
    <scope>NUCLEOTIDE SEQUENCE [LARGE SCALE GENOMIC DNA]</scope>
    <source>
        <strain evidence="16 17">SaN35-3</strain>
    </source>
</reference>
<evidence type="ECO:0000256" key="6">
    <source>
        <dbReference type="ARBA" id="ARBA00022692"/>
    </source>
</evidence>
<keyword evidence="5 13" id="KW-0808">Transferase</keyword>
<evidence type="ECO:0000313" key="17">
    <source>
        <dbReference type="Proteomes" id="UP001197974"/>
    </source>
</evidence>
<evidence type="ECO:0000313" key="16">
    <source>
        <dbReference type="EMBL" id="WLR42460.1"/>
    </source>
</evidence>
<keyword evidence="3 13" id="KW-1003">Cell membrane</keyword>
<dbReference type="EMBL" id="CP129013">
    <property type="protein sequence ID" value="WLR42460.1"/>
    <property type="molecule type" value="Genomic_DNA"/>
</dbReference>
<name>A0ABY9JST1_9BACI</name>
<dbReference type="InterPro" id="IPR003594">
    <property type="entry name" value="HATPase_dom"/>
</dbReference>
<evidence type="ECO:0000256" key="8">
    <source>
        <dbReference type="ARBA" id="ARBA00022777"/>
    </source>
</evidence>
<keyword evidence="17" id="KW-1185">Reference proteome</keyword>
<dbReference type="Pfam" id="PF02518">
    <property type="entry name" value="HATPase_c"/>
    <property type="match status" value="1"/>
</dbReference>
<evidence type="ECO:0000256" key="14">
    <source>
        <dbReference type="SAM" id="Phobius"/>
    </source>
</evidence>
<protein>
    <recommendedName>
        <fullName evidence="13">Sensor histidine kinase</fullName>
        <ecNumber evidence="13">2.7.13.3</ecNumber>
    </recommendedName>
</protein>
<evidence type="ECO:0000256" key="10">
    <source>
        <dbReference type="ARBA" id="ARBA00022989"/>
    </source>
</evidence>
<dbReference type="RefSeq" id="WP_226540946.1">
    <property type="nucleotide sequence ID" value="NZ_CP129013.1"/>
</dbReference>
<dbReference type="PANTHER" id="PTHR24421">
    <property type="entry name" value="NITRATE/NITRITE SENSOR PROTEIN NARX-RELATED"/>
    <property type="match status" value="1"/>
</dbReference>
<keyword evidence="9 13" id="KW-0067">ATP-binding</keyword>
<organism evidence="16 17">
    <name type="scientific">Bacillus carboniphilus</name>
    <dbReference type="NCBI Taxonomy" id="86663"/>
    <lineage>
        <taxon>Bacteria</taxon>
        <taxon>Bacillati</taxon>
        <taxon>Bacillota</taxon>
        <taxon>Bacilli</taxon>
        <taxon>Bacillales</taxon>
        <taxon>Bacillaceae</taxon>
        <taxon>Bacillus</taxon>
    </lineage>
</organism>
<dbReference type="Gene3D" id="1.20.5.1930">
    <property type="match status" value="1"/>
</dbReference>
<evidence type="ECO:0000256" key="9">
    <source>
        <dbReference type="ARBA" id="ARBA00022840"/>
    </source>
</evidence>
<evidence type="ECO:0000256" key="5">
    <source>
        <dbReference type="ARBA" id="ARBA00022679"/>
    </source>
</evidence>
<dbReference type="Gene3D" id="3.30.565.10">
    <property type="entry name" value="Histidine kinase-like ATPase, C-terminal domain"/>
    <property type="match status" value="1"/>
</dbReference>
<evidence type="ECO:0000256" key="3">
    <source>
        <dbReference type="ARBA" id="ARBA00022475"/>
    </source>
</evidence>
<evidence type="ECO:0000256" key="2">
    <source>
        <dbReference type="ARBA" id="ARBA00004651"/>
    </source>
</evidence>
<dbReference type="InterPro" id="IPR017202">
    <property type="entry name" value="LiaS/VraS"/>
</dbReference>
<dbReference type="PIRSF" id="PIRSF037431">
    <property type="entry name" value="STHK_LiaS"/>
    <property type="match status" value="1"/>
</dbReference>
<dbReference type="SUPFAM" id="SSF55874">
    <property type="entry name" value="ATPase domain of HSP90 chaperone/DNA topoisomerase II/histidine kinase"/>
    <property type="match status" value="1"/>
</dbReference>